<organism evidence="3 4">
    <name type="scientific">Leptolyngbya cf. ectocarpi LEGE 11479</name>
    <dbReference type="NCBI Taxonomy" id="1828722"/>
    <lineage>
        <taxon>Bacteria</taxon>
        <taxon>Bacillati</taxon>
        <taxon>Cyanobacteriota</taxon>
        <taxon>Cyanophyceae</taxon>
        <taxon>Leptolyngbyales</taxon>
        <taxon>Leptolyngbyaceae</taxon>
        <taxon>Leptolyngbya group</taxon>
        <taxon>Leptolyngbya</taxon>
    </lineage>
</organism>
<feature type="domain" description="Microcin J25-processing protein McjB C-terminal" evidence="2">
    <location>
        <begin position="35"/>
        <end position="142"/>
    </location>
</feature>
<keyword evidence="1" id="KW-1133">Transmembrane helix</keyword>
<dbReference type="NCBIfam" id="NF033537">
    <property type="entry name" value="lasso_biosyn_B2"/>
    <property type="match status" value="1"/>
</dbReference>
<gene>
    <name evidence="3" type="ORF">IQ260_03505</name>
</gene>
<dbReference type="InterPro" id="IPR032708">
    <property type="entry name" value="McjB_C"/>
</dbReference>
<accession>A0A928ZTI9</accession>
<sequence>MRRPHNLKKLLKLVWRQRQVLFYACLCLNLLRVALWLLPFKVVRQHLATMATKWERHQSQQSVSVNAIVWSVTVASCYTPHGAKCLAKALTTQLLLTRYGYTHQLHIGVAMDGAFEAHAWIEYEDRVIMGGLQDLSRFQSLSRAGVTL</sequence>
<feature type="transmembrane region" description="Helical" evidence="1">
    <location>
        <begin position="20"/>
        <end position="38"/>
    </location>
</feature>
<evidence type="ECO:0000256" key="1">
    <source>
        <dbReference type="SAM" id="Phobius"/>
    </source>
</evidence>
<keyword evidence="1" id="KW-0472">Membrane</keyword>
<reference evidence="3" key="1">
    <citation type="submission" date="2020-10" db="EMBL/GenBank/DDBJ databases">
        <authorList>
            <person name="Castelo-Branco R."/>
            <person name="Eusebio N."/>
            <person name="Adriana R."/>
            <person name="Vieira A."/>
            <person name="Brugerolle De Fraissinette N."/>
            <person name="Rezende De Castro R."/>
            <person name="Schneider M.P."/>
            <person name="Vasconcelos V."/>
            <person name="Leao P.N."/>
        </authorList>
    </citation>
    <scope>NUCLEOTIDE SEQUENCE</scope>
    <source>
        <strain evidence="3">LEGE 11479</strain>
    </source>
</reference>
<proteinExistence type="predicted"/>
<name>A0A928ZTI9_LEPEC</name>
<dbReference type="RefSeq" id="WP_193990897.1">
    <property type="nucleotide sequence ID" value="NZ_JADEXP010000016.1"/>
</dbReference>
<dbReference type="Pfam" id="PF13471">
    <property type="entry name" value="Transglut_core3"/>
    <property type="match status" value="1"/>
</dbReference>
<dbReference type="Proteomes" id="UP000615026">
    <property type="component" value="Unassembled WGS sequence"/>
</dbReference>
<dbReference type="InterPro" id="IPR053521">
    <property type="entry name" value="McjB-like"/>
</dbReference>
<evidence type="ECO:0000313" key="4">
    <source>
        <dbReference type="Proteomes" id="UP000615026"/>
    </source>
</evidence>
<evidence type="ECO:0000313" key="3">
    <source>
        <dbReference type="EMBL" id="MBE9065714.1"/>
    </source>
</evidence>
<comment type="caution">
    <text evidence="3">The sequence shown here is derived from an EMBL/GenBank/DDBJ whole genome shotgun (WGS) entry which is preliminary data.</text>
</comment>
<protein>
    <submittedName>
        <fullName evidence="3">Lasso peptide biosynthesis B2 protein</fullName>
    </submittedName>
</protein>
<keyword evidence="4" id="KW-1185">Reference proteome</keyword>
<dbReference type="EMBL" id="JADEXP010000016">
    <property type="protein sequence ID" value="MBE9065714.1"/>
    <property type="molecule type" value="Genomic_DNA"/>
</dbReference>
<evidence type="ECO:0000259" key="2">
    <source>
        <dbReference type="Pfam" id="PF13471"/>
    </source>
</evidence>
<keyword evidence="1" id="KW-0812">Transmembrane</keyword>
<dbReference type="AlphaFoldDB" id="A0A928ZTI9"/>